<dbReference type="RefSeq" id="WP_118154494.1">
    <property type="nucleotide sequence ID" value="NZ_QWEY01000009.1"/>
</dbReference>
<dbReference type="AlphaFoldDB" id="A0A411YZR9"/>
<keyword evidence="1" id="KW-0479">Metal-binding</keyword>
<keyword evidence="5" id="KW-1185">Reference proteome</keyword>
<name>A0A411YZR9_9RHOB</name>
<dbReference type="InterPro" id="IPR010799">
    <property type="entry name" value="MlrC_C"/>
</dbReference>
<proteinExistence type="inferred from homology"/>
<comment type="function">
    <text evidence="1">Involved in peptidolytic degradation of cyclic heptapeptide hepatotoxin microcystin (MC).</text>
</comment>
<feature type="domain" description="Microcystin LR degradation protein MlrC C-terminal" evidence="2">
    <location>
        <begin position="309"/>
        <end position="484"/>
    </location>
</feature>
<dbReference type="InterPro" id="IPR015995">
    <property type="entry name" value="MlrC_N"/>
</dbReference>
<accession>A0A411YZR9</accession>
<evidence type="ECO:0000313" key="4">
    <source>
        <dbReference type="EMBL" id="RGP36297.1"/>
    </source>
</evidence>
<keyword evidence="1" id="KW-0482">Metalloprotease</keyword>
<dbReference type="Pfam" id="PF07171">
    <property type="entry name" value="MlrC_C"/>
    <property type="match status" value="1"/>
</dbReference>
<dbReference type="PIRSF" id="PIRSF012702">
    <property type="entry name" value="UCP012702"/>
    <property type="match status" value="1"/>
</dbReference>
<organism evidence="4 5">
    <name type="scientific">Pseudotabrizicola alkalilacus</name>
    <dbReference type="NCBI Taxonomy" id="2305252"/>
    <lineage>
        <taxon>Bacteria</taxon>
        <taxon>Pseudomonadati</taxon>
        <taxon>Pseudomonadota</taxon>
        <taxon>Alphaproteobacteria</taxon>
        <taxon>Rhodobacterales</taxon>
        <taxon>Paracoccaceae</taxon>
        <taxon>Pseudotabrizicola</taxon>
    </lineage>
</organism>
<comment type="cofactor">
    <cofactor evidence="1">
        <name>Zn(2+)</name>
        <dbReference type="ChEBI" id="CHEBI:29105"/>
    </cofactor>
    <text evidence="1">Binds 1 zinc ion per subunit.</text>
</comment>
<keyword evidence="1" id="KW-0645">Protease</keyword>
<dbReference type="Pfam" id="PF07364">
    <property type="entry name" value="DUF1485"/>
    <property type="match status" value="1"/>
</dbReference>
<dbReference type="EMBL" id="QWEY01000009">
    <property type="protein sequence ID" value="RGP36297.1"/>
    <property type="molecule type" value="Genomic_DNA"/>
</dbReference>
<dbReference type="Proteomes" id="UP000284547">
    <property type="component" value="Unassembled WGS sequence"/>
</dbReference>
<evidence type="ECO:0000259" key="2">
    <source>
        <dbReference type="Pfam" id="PF07171"/>
    </source>
</evidence>
<gene>
    <name evidence="4" type="ORF">D1012_16060</name>
</gene>
<protein>
    <recommendedName>
        <fullName evidence="1">Microcystinase C</fullName>
        <shortName evidence="1">MlrC</shortName>
    </recommendedName>
</protein>
<feature type="domain" description="Microcystin LR degradation protein MlrC N-terminal" evidence="3">
    <location>
        <begin position="5"/>
        <end position="295"/>
    </location>
</feature>
<keyword evidence="1" id="KW-0378">Hydrolase</keyword>
<dbReference type="OrthoDB" id="9782658at2"/>
<dbReference type="GO" id="GO:0006508">
    <property type="term" value="P:proteolysis"/>
    <property type="evidence" value="ECO:0007669"/>
    <property type="project" value="UniProtKB-KW"/>
</dbReference>
<dbReference type="GO" id="GO:0008237">
    <property type="term" value="F:metallopeptidase activity"/>
    <property type="evidence" value="ECO:0007669"/>
    <property type="project" value="UniProtKB-KW"/>
</dbReference>
<comment type="caution">
    <text evidence="4">The sequence shown here is derived from an EMBL/GenBank/DDBJ whole genome shotgun (WGS) entry which is preliminary data.</text>
</comment>
<evidence type="ECO:0000259" key="3">
    <source>
        <dbReference type="Pfam" id="PF07364"/>
    </source>
</evidence>
<reference evidence="4 5" key="1">
    <citation type="submission" date="2018-08" db="EMBL/GenBank/DDBJ databases">
        <title>Flavobacterium tibetense sp. nov., isolated from a wetland YonghuCo on Tibetan Plateau.</title>
        <authorList>
            <person name="Phurbu D."/>
            <person name="Lu H."/>
            <person name="Xing P."/>
        </authorList>
    </citation>
    <scope>NUCLEOTIDE SEQUENCE [LARGE SCALE GENOMIC DNA]</scope>
    <source>
        <strain evidence="4 5">DJC</strain>
    </source>
</reference>
<evidence type="ECO:0000256" key="1">
    <source>
        <dbReference type="PIRNR" id="PIRNR012702"/>
    </source>
</evidence>
<dbReference type="InterPro" id="IPR009197">
    <property type="entry name" value="MlrC"/>
</dbReference>
<dbReference type="GO" id="GO:0046872">
    <property type="term" value="F:metal ion binding"/>
    <property type="evidence" value="ECO:0007669"/>
    <property type="project" value="UniProtKB-KW"/>
</dbReference>
<comment type="similarity">
    <text evidence="1">Belongs to the peptidase M81 family.</text>
</comment>
<evidence type="ECO:0000313" key="5">
    <source>
        <dbReference type="Proteomes" id="UP000284547"/>
    </source>
</evidence>
<sequence length="511" mass="54247">MTFHVLTAELIQECNTFQKGRTGLEQYRVEVLASGEEALSKRRHAVAEIKGFMDVAEAEGWQVTHALSATATPGPIVTAEAFAHLAGMITDAAQAAGKLDGVLLALHGAMVAEGFEDPEGELLTRLRAILGPDVPIAVTLDLHTNTTPEMAAGANVIVSFKTYPHVDPVETAVHAAQALKTMMEGRAQGRTLRLAVPMLDEANSGRSDVLPTMEFYDRARRFETEPGIMAVSVNAGFSDADIYHCGPSVLVSYDASLDGAEARAEAIALDLGTAIWEARHSCANTFLTVDEACQAVRDFRADRPGPLVIADFSDNPGSGAYGDATNLLAGLLGLGLRDAAFGPLIDPAAAAELQGHRVGESVTLAIGGKVDPHYGGGPIMVTGEIRHLSADGVLVGDGPVIGGITFRFGPTAVLWVNGIDILIVTERGQAYDLQQFKAFGIAPEACTVLGLKSQQHFRAAFEPIAAKVIVCDCGGLATPDYSKRHNEKVRRPIWPLDEMPDEFRPPLPLSA</sequence>